<dbReference type="PROSITE" id="PS50056">
    <property type="entry name" value="TYR_PHOSPHATASE_2"/>
    <property type="match status" value="1"/>
</dbReference>
<dbReference type="PANTHER" id="PTHR10159:SF108">
    <property type="entry name" value="DUAL SPECIFICITY PROTEIN PHOSPHATASE 8"/>
    <property type="match status" value="1"/>
</dbReference>
<dbReference type="PRINTS" id="PR01764">
    <property type="entry name" value="MAPKPHPHTASE"/>
</dbReference>
<dbReference type="AlphaFoldDB" id="A0AA40HQY1"/>
<feature type="compositionally biased region" description="Basic and acidic residues" evidence="4">
    <location>
        <begin position="618"/>
        <end position="633"/>
    </location>
</feature>
<dbReference type="GO" id="GO:0005737">
    <property type="term" value="C:cytoplasm"/>
    <property type="evidence" value="ECO:0007669"/>
    <property type="project" value="TreeGrafter"/>
</dbReference>
<comment type="caution">
    <text evidence="8">The sequence shown here is derived from an EMBL/GenBank/DDBJ whole genome shotgun (WGS) entry which is preliminary data.</text>
</comment>
<dbReference type="FunFam" id="3.40.250.10:FF:000020">
    <property type="entry name" value="Dual specificity protein phosphatase 8"/>
    <property type="match status" value="1"/>
</dbReference>
<evidence type="ECO:0000256" key="2">
    <source>
        <dbReference type="ARBA" id="ARBA00022801"/>
    </source>
</evidence>
<sequence>MAGDRLPRKVMDARKLASLLRGGPGGPLVIDSRSFVEYNRWHVLSSVNICCSKLVKRRLQQGKVTIAELIQPAVRSQAEAEEPQDVVVYDQSTRDASVLAADSFLSILLSKLDGCFDSVAILTGGFATFSSCFPGLCEGKPAALLPVSLSQPCLPVPSVGLTRILPHLYLGSQKDVLNKDLMTQNGISYVLNASNSCPKPDFICESRFMRIPINDNYCEKLLPWLDKSIEFIDKAKLSSCQVIVHCLAGISRSATIAIAYIMKTWACPQTTPTASSGPGFRASWLWRESGEGGLSQPQHVWVWQRLCAQDGQLGPGRGGRTACPWPSRFVKDPRPSISCPRFVKDRRPSISPNFNFLGQLLEYERSLKLLAALQGDGAPLPGMPEHLPGPAAPLPPLPPPTSESAATGSAAASSAREGKRGTGREPPSPAAAPATSVLQQGLHGLHLSSDRLQDTSRLKRSFSLDIKSAYTPSQRPDGPGAPDPGEAPKLCKLDSPSGVRGLPSPSPDSPDAATELRPRPRRRLRPPGGSPARSPAHGLGLNFGDTARQTPRHGLSALSAPGLPGPGQPASPGGWAPPLDSPGTPSPDGLWCFSPEGAQGVQLSPLGLAGPQGTGGGDLRRREAARAESRDARTSWPEEPAPETQFKRRSCQMEFEEGMVEGRARSEELAALGKQASFSGSVEVIEVS</sequence>
<reference evidence="8" key="1">
    <citation type="submission" date="2023-06" db="EMBL/GenBank/DDBJ databases">
        <title>Reference genome for the Northern bat (Eptesicus nilssonii), a most northern bat species.</title>
        <authorList>
            <person name="Laine V.N."/>
            <person name="Pulliainen A.T."/>
            <person name="Lilley T.M."/>
        </authorList>
    </citation>
    <scope>NUCLEOTIDE SEQUENCE</scope>
    <source>
        <strain evidence="8">BLF_Eptnil</strain>
        <tissue evidence="8">Kidney</tissue>
    </source>
</reference>
<name>A0AA40HQY1_CNENI</name>
<feature type="region of interest" description="Disordered" evidence="4">
    <location>
        <begin position="380"/>
        <end position="433"/>
    </location>
</feature>
<evidence type="ECO:0008006" key="10">
    <source>
        <dbReference type="Google" id="ProtNLM"/>
    </source>
</evidence>
<keyword evidence="2" id="KW-0378">Hydrolase</keyword>
<protein>
    <recommendedName>
        <fullName evidence="10">Protein-serine/threonine phosphatase</fullName>
    </recommendedName>
</protein>
<dbReference type="GO" id="GO:0033550">
    <property type="term" value="F:MAP kinase tyrosine phosphatase activity"/>
    <property type="evidence" value="ECO:0007669"/>
    <property type="project" value="TreeGrafter"/>
</dbReference>
<dbReference type="InterPro" id="IPR000387">
    <property type="entry name" value="Tyr_Pase_dom"/>
</dbReference>
<evidence type="ECO:0000259" key="7">
    <source>
        <dbReference type="PROSITE" id="PS50206"/>
    </source>
</evidence>
<dbReference type="SMART" id="SM00450">
    <property type="entry name" value="RHOD"/>
    <property type="match status" value="1"/>
</dbReference>
<evidence type="ECO:0000256" key="3">
    <source>
        <dbReference type="ARBA" id="ARBA00022912"/>
    </source>
</evidence>
<keyword evidence="9" id="KW-1185">Reference proteome</keyword>
<feature type="domain" description="Tyrosine-protein phosphatase" evidence="5">
    <location>
        <begin position="160"/>
        <end position="306"/>
    </location>
</feature>
<evidence type="ECO:0000259" key="5">
    <source>
        <dbReference type="PROSITE" id="PS50054"/>
    </source>
</evidence>
<dbReference type="Gene3D" id="3.40.250.10">
    <property type="entry name" value="Rhodanese-like domain"/>
    <property type="match status" value="1"/>
</dbReference>
<dbReference type="InterPro" id="IPR000340">
    <property type="entry name" value="Dual-sp_phosphatase_cat-dom"/>
</dbReference>
<evidence type="ECO:0000313" key="8">
    <source>
        <dbReference type="EMBL" id="KAK1335316.1"/>
    </source>
</evidence>
<organism evidence="8 9">
    <name type="scientific">Cnephaeus nilssonii</name>
    <name type="common">Northern bat</name>
    <name type="synonym">Eptesicus nilssonii</name>
    <dbReference type="NCBI Taxonomy" id="3371016"/>
    <lineage>
        <taxon>Eukaryota</taxon>
        <taxon>Metazoa</taxon>
        <taxon>Chordata</taxon>
        <taxon>Craniata</taxon>
        <taxon>Vertebrata</taxon>
        <taxon>Euteleostomi</taxon>
        <taxon>Mammalia</taxon>
        <taxon>Eutheria</taxon>
        <taxon>Laurasiatheria</taxon>
        <taxon>Chiroptera</taxon>
        <taxon>Yangochiroptera</taxon>
        <taxon>Vespertilionidae</taxon>
        <taxon>Cnephaeus</taxon>
    </lineage>
</organism>
<evidence type="ECO:0000256" key="1">
    <source>
        <dbReference type="ARBA" id="ARBA00008601"/>
    </source>
</evidence>
<dbReference type="SUPFAM" id="SSF52821">
    <property type="entry name" value="Rhodanese/Cell cycle control phosphatase"/>
    <property type="match status" value="1"/>
</dbReference>
<dbReference type="SUPFAM" id="SSF52799">
    <property type="entry name" value="(Phosphotyrosine protein) phosphatases II"/>
    <property type="match status" value="1"/>
</dbReference>
<feature type="region of interest" description="Disordered" evidence="4">
    <location>
        <begin position="465"/>
        <end position="649"/>
    </location>
</feature>
<dbReference type="Proteomes" id="UP001177744">
    <property type="component" value="Unassembled WGS sequence"/>
</dbReference>
<feature type="compositionally biased region" description="Low complexity" evidence="4">
    <location>
        <begin position="476"/>
        <end position="488"/>
    </location>
</feature>
<dbReference type="InterPro" id="IPR001763">
    <property type="entry name" value="Rhodanese-like_dom"/>
</dbReference>
<evidence type="ECO:0000256" key="4">
    <source>
        <dbReference type="SAM" id="MobiDB-lite"/>
    </source>
</evidence>
<evidence type="ECO:0000313" key="9">
    <source>
        <dbReference type="Proteomes" id="UP001177744"/>
    </source>
</evidence>
<dbReference type="SMART" id="SM00195">
    <property type="entry name" value="DSPc"/>
    <property type="match status" value="1"/>
</dbReference>
<dbReference type="PROSITE" id="PS00383">
    <property type="entry name" value="TYR_PHOSPHATASE_1"/>
    <property type="match status" value="1"/>
</dbReference>
<dbReference type="GO" id="GO:0043409">
    <property type="term" value="P:negative regulation of MAPK cascade"/>
    <property type="evidence" value="ECO:0007669"/>
    <property type="project" value="TreeGrafter"/>
</dbReference>
<dbReference type="CDD" id="cd01446">
    <property type="entry name" value="DSP_MapKP"/>
    <property type="match status" value="1"/>
</dbReference>
<feature type="domain" description="Tyrosine specific protein phosphatases" evidence="6">
    <location>
        <begin position="226"/>
        <end position="263"/>
    </location>
</feature>
<dbReference type="PANTHER" id="PTHR10159">
    <property type="entry name" value="DUAL SPECIFICITY PROTEIN PHOSPHATASE"/>
    <property type="match status" value="1"/>
</dbReference>
<gene>
    <name evidence="8" type="ORF">QTO34_003102</name>
</gene>
<dbReference type="InterPro" id="IPR020422">
    <property type="entry name" value="TYR_PHOSPHATASE_DUAL_dom"/>
</dbReference>
<dbReference type="Gene3D" id="3.90.190.10">
    <property type="entry name" value="Protein tyrosine phosphatase superfamily"/>
    <property type="match status" value="1"/>
</dbReference>
<dbReference type="PROSITE" id="PS50054">
    <property type="entry name" value="TYR_PHOSPHATASE_DUAL"/>
    <property type="match status" value="1"/>
</dbReference>
<feature type="domain" description="Rhodanese" evidence="7">
    <location>
        <begin position="23"/>
        <end position="138"/>
    </location>
</feature>
<dbReference type="EMBL" id="JAULJE010000013">
    <property type="protein sequence ID" value="KAK1335316.1"/>
    <property type="molecule type" value="Genomic_DNA"/>
</dbReference>
<dbReference type="PROSITE" id="PS50206">
    <property type="entry name" value="RHODANESE_3"/>
    <property type="match status" value="1"/>
</dbReference>
<dbReference type="InterPro" id="IPR016130">
    <property type="entry name" value="Tyr_Pase_AS"/>
</dbReference>
<feature type="compositionally biased region" description="Low complexity" evidence="4">
    <location>
        <begin position="526"/>
        <end position="536"/>
    </location>
</feature>
<dbReference type="InterPro" id="IPR036873">
    <property type="entry name" value="Rhodanese-like_dom_sf"/>
</dbReference>
<accession>A0AA40HQY1</accession>
<evidence type="ECO:0000259" key="6">
    <source>
        <dbReference type="PROSITE" id="PS50056"/>
    </source>
</evidence>
<proteinExistence type="inferred from homology"/>
<dbReference type="InterPro" id="IPR008343">
    <property type="entry name" value="MKP"/>
</dbReference>
<comment type="similarity">
    <text evidence="1">Belongs to the protein-tyrosine phosphatase family. Non-receptor class dual specificity subfamily.</text>
</comment>
<feature type="compositionally biased region" description="Low complexity" evidence="4">
    <location>
        <begin position="402"/>
        <end position="415"/>
    </location>
</feature>
<dbReference type="Pfam" id="PF00581">
    <property type="entry name" value="Rhodanese"/>
    <property type="match status" value="1"/>
</dbReference>
<dbReference type="GO" id="GO:0008330">
    <property type="term" value="F:protein tyrosine/threonine phosphatase activity"/>
    <property type="evidence" value="ECO:0007669"/>
    <property type="project" value="TreeGrafter"/>
</dbReference>
<dbReference type="InterPro" id="IPR029021">
    <property type="entry name" value="Prot-tyrosine_phosphatase-like"/>
</dbReference>
<dbReference type="Pfam" id="PF00782">
    <property type="entry name" value="DSPc"/>
    <property type="match status" value="1"/>
</dbReference>
<keyword evidence="3" id="KW-0904">Protein phosphatase</keyword>
<dbReference type="GO" id="GO:0017017">
    <property type="term" value="F:MAP kinase tyrosine/serine/threonine phosphatase activity"/>
    <property type="evidence" value="ECO:0007669"/>
    <property type="project" value="InterPro"/>
</dbReference>
<feature type="compositionally biased region" description="Pro residues" evidence="4">
    <location>
        <begin position="390"/>
        <end position="401"/>
    </location>
</feature>